<dbReference type="Proteomes" id="UP000006620">
    <property type="component" value="Chromosome"/>
</dbReference>
<evidence type="ECO:0000256" key="1">
    <source>
        <dbReference type="SAM" id="MobiDB-lite"/>
    </source>
</evidence>
<dbReference type="PATRIC" id="fig|1036673.3.peg.4736"/>
<dbReference type="AlphaFoldDB" id="F8F9F6"/>
<feature type="region of interest" description="Disordered" evidence="1">
    <location>
        <begin position="43"/>
        <end position="71"/>
    </location>
</feature>
<proteinExistence type="predicted"/>
<sequence>MQFDVSTVNRVAKEIEESGKRIQAAVNSPNELEAELQKLQSSMDSLQSLTQAGAAGANANTAQNAPNQNQS</sequence>
<dbReference type="RefSeq" id="WP_013918798.1">
    <property type="nucleotide sequence ID" value="NC_015690.1"/>
</dbReference>
<feature type="compositionally biased region" description="Low complexity" evidence="1">
    <location>
        <begin position="50"/>
        <end position="71"/>
    </location>
</feature>
<evidence type="ECO:0000313" key="3">
    <source>
        <dbReference type="Proteomes" id="UP000006620"/>
    </source>
</evidence>
<name>F8F9F6_PAEMK</name>
<dbReference type="EMBL" id="CP002869">
    <property type="protein sequence ID" value="AEI43645.1"/>
    <property type="molecule type" value="Genomic_DNA"/>
</dbReference>
<evidence type="ECO:0000313" key="2">
    <source>
        <dbReference type="EMBL" id="AEI43645.1"/>
    </source>
</evidence>
<dbReference type="HOGENOM" id="CLU_2736226_0_0_9"/>
<gene>
    <name evidence="2" type="ordered locus">KNP414_05121</name>
</gene>
<reference evidence="2 3" key="2">
    <citation type="journal article" date="2013" name="Genome Announc.">
        <title>Genome Sequence of Growth-Improving Paenibacillus mucilaginosus Strain KNP414.</title>
        <authorList>
            <person name="Lu J.J."/>
            <person name="Wang J.F."/>
            <person name="Hu X.F."/>
        </authorList>
    </citation>
    <scope>NUCLEOTIDE SEQUENCE [LARGE SCALE GENOMIC DNA]</scope>
    <source>
        <strain evidence="2 3">KNP414</strain>
    </source>
</reference>
<reference evidence="3" key="1">
    <citation type="submission" date="2011-06" db="EMBL/GenBank/DDBJ databases">
        <title>Complete genome sequence of Paenibacillus mucilaginosus KNP414.</title>
        <authorList>
            <person name="Wang J."/>
            <person name="Hu S."/>
            <person name="Hu X."/>
            <person name="Zhang B."/>
            <person name="Dong D."/>
            <person name="Zhang S."/>
            <person name="Zhao K."/>
            <person name="Wu D."/>
        </authorList>
    </citation>
    <scope>NUCLEOTIDE SEQUENCE [LARGE SCALE GENOMIC DNA]</scope>
    <source>
        <strain evidence="3">KNP414</strain>
    </source>
</reference>
<organism evidence="2 3">
    <name type="scientific">Paenibacillus mucilaginosus (strain KNP414)</name>
    <dbReference type="NCBI Taxonomy" id="1036673"/>
    <lineage>
        <taxon>Bacteria</taxon>
        <taxon>Bacillati</taxon>
        <taxon>Bacillota</taxon>
        <taxon>Bacilli</taxon>
        <taxon>Bacillales</taxon>
        <taxon>Paenibacillaceae</taxon>
        <taxon>Paenibacillus</taxon>
    </lineage>
</organism>
<dbReference type="KEGG" id="pms:KNP414_05121"/>
<protein>
    <submittedName>
        <fullName evidence="2">Uncharacterized protein</fullName>
    </submittedName>
</protein>
<accession>F8F9F6</accession>